<dbReference type="AlphaFoldDB" id="A0A6J4KI98"/>
<evidence type="ECO:0000313" key="1">
    <source>
        <dbReference type="EMBL" id="CAA9305304.1"/>
    </source>
</evidence>
<name>A0A6J4KI98_9CHLR</name>
<gene>
    <name evidence="1" type="ORF">AVDCRST_MAG77-6040</name>
</gene>
<proteinExistence type="predicted"/>
<dbReference type="EMBL" id="CADCTC010000314">
    <property type="protein sequence ID" value="CAA9305304.1"/>
    <property type="molecule type" value="Genomic_DNA"/>
</dbReference>
<reference evidence="1" key="1">
    <citation type="submission" date="2020-02" db="EMBL/GenBank/DDBJ databases">
        <authorList>
            <person name="Meier V. D."/>
        </authorList>
    </citation>
    <scope>NUCLEOTIDE SEQUENCE</scope>
    <source>
        <strain evidence="1">AVDCRST_MAG77</strain>
    </source>
</reference>
<protein>
    <submittedName>
        <fullName evidence="1">Uncharacterized protein</fullName>
    </submittedName>
</protein>
<sequence>AAGQRRDLLVHARGRLSCRDGDAHLGAPYAGRAERVPGVVGHHERFHHARHGL</sequence>
<feature type="non-terminal residue" evidence="1">
    <location>
        <position position="1"/>
    </location>
</feature>
<organism evidence="1">
    <name type="scientific">uncultured Chloroflexota bacterium</name>
    <dbReference type="NCBI Taxonomy" id="166587"/>
    <lineage>
        <taxon>Bacteria</taxon>
        <taxon>Bacillati</taxon>
        <taxon>Chloroflexota</taxon>
        <taxon>environmental samples</taxon>
    </lineage>
</organism>
<feature type="non-terminal residue" evidence="1">
    <location>
        <position position="53"/>
    </location>
</feature>
<accession>A0A6J4KI98</accession>